<evidence type="ECO:0000256" key="12">
    <source>
        <dbReference type="ARBA" id="ARBA00023264"/>
    </source>
</evidence>
<dbReference type="EnsemblMetazoa" id="XM_022801486">
    <property type="protein sequence ID" value="XP_022657221"/>
    <property type="gene ID" value="LOC111248699"/>
</dbReference>
<dbReference type="EnsemblMetazoa" id="XM_022801490">
    <property type="protein sequence ID" value="XP_022657225"/>
    <property type="gene ID" value="LOC111248699"/>
</dbReference>
<evidence type="ECO:0000313" key="17">
    <source>
        <dbReference type="Proteomes" id="UP000594260"/>
    </source>
</evidence>
<evidence type="ECO:0000256" key="11">
    <source>
        <dbReference type="ARBA" id="ARBA00023209"/>
    </source>
</evidence>
<dbReference type="OrthoDB" id="10020554at2759"/>
<dbReference type="GO" id="GO:0032049">
    <property type="term" value="P:cardiolipin biosynthetic process"/>
    <property type="evidence" value="ECO:0007669"/>
    <property type="project" value="TreeGrafter"/>
</dbReference>
<dbReference type="FunFam" id="1.20.120.1760:FF:000005">
    <property type="entry name" value="Cardiolipin synthase 1"/>
    <property type="match status" value="1"/>
</dbReference>
<evidence type="ECO:0000256" key="5">
    <source>
        <dbReference type="ARBA" id="ARBA00022692"/>
    </source>
</evidence>
<dbReference type="RefSeq" id="XP_022657229.1">
    <property type="nucleotide sequence ID" value="XM_022801494.1"/>
</dbReference>
<feature type="transmembrane region" description="Helical" evidence="15">
    <location>
        <begin position="143"/>
        <end position="165"/>
    </location>
</feature>
<keyword evidence="10 15" id="KW-0472">Membrane</keyword>
<dbReference type="KEGG" id="vde:111248699"/>
<evidence type="ECO:0000256" key="8">
    <source>
        <dbReference type="ARBA" id="ARBA00023098"/>
    </source>
</evidence>
<feature type="transmembrane region" description="Helical" evidence="15">
    <location>
        <begin position="195"/>
        <end position="220"/>
    </location>
</feature>
<dbReference type="GeneID" id="111248699"/>
<dbReference type="RefSeq" id="XP_022657227.1">
    <property type="nucleotide sequence ID" value="XM_022801492.1"/>
</dbReference>
<comment type="catalytic activity">
    <reaction evidence="14">
        <text>a CDP-1,2-diacyl-sn-glycerol + a 1,2-diacyl-sn-glycero-3-phospho-(1'-sn-glycerol) = a cardiolipin + CMP + H(+)</text>
        <dbReference type="Rhea" id="RHEA:32931"/>
        <dbReference type="ChEBI" id="CHEBI:15378"/>
        <dbReference type="ChEBI" id="CHEBI:58332"/>
        <dbReference type="ChEBI" id="CHEBI:60377"/>
        <dbReference type="ChEBI" id="CHEBI:62237"/>
        <dbReference type="ChEBI" id="CHEBI:64716"/>
        <dbReference type="EC" id="2.7.8.41"/>
    </reaction>
</comment>
<dbReference type="RefSeq" id="XP_022657225.1">
    <property type="nucleotide sequence ID" value="XM_022801490.1"/>
</dbReference>
<evidence type="ECO:0000256" key="4">
    <source>
        <dbReference type="ARBA" id="ARBA00022679"/>
    </source>
</evidence>
<evidence type="ECO:0000313" key="16">
    <source>
        <dbReference type="EnsemblMetazoa" id="XP_022657230"/>
    </source>
</evidence>
<dbReference type="Pfam" id="PF01066">
    <property type="entry name" value="CDP-OH_P_transf"/>
    <property type="match status" value="1"/>
</dbReference>
<sequence>MLVARYVAIFGTPGHNHTSLLRAKAFLPLLHYGTLPNFCPYTSIIRDSLPFPGNQWQVRKYSQSVQSTTTTTAATSTITREALAAKRKAFQENKASLDRRRAQVTARVRLAKTIAKQRIKVYKENIITIPNLLSVSRIVSTPLLGFWVCTGSYSLALNLFTYAAVTDLLDGQIARRWPSQQSMAGTVLDPLADKVLVGTLFLTLTYAGLIPIQLTMLAIFRDVTLMAASFYLRFKSLPRPKTLLRYFDPSIASIKFKPTFLSKANTTIQLGLCATTLGAAVFQYTDHPAFYALWWLTAATTFASGLEYAFRKDTYRFLDRNKKKSK</sequence>
<dbReference type="EnsemblMetazoa" id="XM_022801496">
    <property type="protein sequence ID" value="XP_022657231"/>
    <property type="gene ID" value="LOC111248699"/>
</dbReference>
<feature type="transmembrane region" description="Helical" evidence="15">
    <location>
        <begin position="291"/>
        <end position="310"/>
    </location>
</feature>
<dbReference type="Gene3D" id="1.20.120.1760">
    <property type="match status" value="1"/>
</dbReference>
<evidence type="ECO:0000256" key="7">
    <source>
        <dbReference type="ARBA" id="ARBA00022989"/>
    </source>
</evidence>
<keyword evidence="3" id="KW-0444">Lipid biosynthesis</keyword>
<dbReference type="EC" id="2.7.8.41" evidence="13"/>
<dbReference type="RefSeq" id="XP_022657226.1">
    <property type="nucleotide sequence ID" value="XM_022801491.1"/>
</dbReference>
<dbReference type="EnsemblMetazoa" id="XM_022801488">
    <property type="protein sequence ID" value="XP_022657223"/>
    <property type="gene ID" value="LOC111248699"/>
</dbReference>
<evidence type="ECO:0000256" key="10">
    <source>
        <dbReference type="ARBA" id="ARBA00023136"/>
    </source>
</evidence>
<dbReference type="EnsemblMetazoa" id="XM_022801495">
    <property type="protein sequence ID" value="XP_022657230"/>
    <property type="gene ID" value="LOC111248699"/>
</dbReference>
<keyword evidence="17" id="KW-1185">Reference proteome</keyword>
<keyword evidence="9" id="KW-0496">Mitochondrion</keyword>
<dbReference type="AlphaFoldDB" id="A0A7M7JU18"/>
<keyword evidence="7 15" id="KW-1133">Transmembrane helix</keyword>
<dbReference type="FunCoup" id="A0A7M7JU18">
    <property type="interactions" value="1065"/>
</dbReference>
<dbReference type="RefSeq" id="XP_022657231.1">
    <property type="nucleotide sequence ID" value="XM_022801496.1"/>
</dbReference>
<dbReference type="EnsemblMetazoa" id="XM_022801493">
    <property type="protein sequence ID" value="XP_022657228"/>
    <property type="gene ID" value="LOC111248699"/>
</dbReference>
<dbReference type="RefSeq" id="XP_022657228.1">
    <property type="nucleotide sequence ID" value="XM_022801493.1"/>
</dbReference>
<dbReference type="EnsemblMetazoa" id="XM_022801491">
    <property type="protein sequence ID" value="XP_022657226"/>
    <property type="gene ID" value="LOC111248699"/>
</dbReference>
<dbReference type="EnsemblMetazoa" id="XM_022801494">
    <property type="protein sequence ID" value="XP_022657229"/>
    <property type="gene ID" value="LOC111248699"/>
</dbReference>
<evidence type="ECO:0000256" key="3">
    <source>
        <dbReference type="ARBA" id="ARBA00022516"/>
    </source>
</evidence>
<dbReference type="OMA" id="CISRIVI"/>
<dbReference type="PANTHER" id="PTHR14269">
    <property type="entry name" value="CDP-DIACYLGLYCEROL--GLYCEROL-3-PHOSPHATE 3-PHOSPHATIDYLTRANSFERASE-RELATED"/>
    <property type="match status" value="1"/>
</dbReference>
<keyword evidence="5 15" id="KW-0812">Transmembrane</keyword>
<dbReference type="PANTHER" id="PTHR14269:SF60">
    <property type="entry name" value="CARDIOLIPIN SYNTHASE (CMP-FORMING)"/>
    <property type="match status" value="1"/>
</dbReference>
<accession>A0A7M7JU18</accession>
<dbReference type="RefSeq" id="XP_022657224.1">
    <property type="nucleotide sequence ID" value="XM_022801489.1"/>
</dbReference>
<comment type="similarity">
    <text evidence="2">Belongs to the CDP-alcohol phosphatidyltransferase class-I family.</text>
</comment>
<evidence type="ECO:0000256" key="9">
    <source>
        <dbReference type="ARBA" id="ARBA00023128"/>
    </source>
</evidence>
<comment type="subcellular location">
    <subcellularLocation>
        <location evidence="1">Mitochondrion inner membrane</location>
        <topology evidence="1">Multi-pass membrane protein</topology>
    </subcellularLocation>
</comment>
<proteinExistence type="inferred from homology"/>
<keyword evidence="8" id="KW-0443">Lipid metabolism</keyword>
<feature type="transmembrane region" description="Helical" evidence="15">
    <location>
        <begin position="267"/>
        <end position="285"/>
    </location>
</feature>
<dbReference type="RefSeq" id="XP_022657223.1">
    <property type="nucleotide sequence ID" value="XM_022801488.1"/>
</dbReference>
<dbReference type="GO" id="GO:0043337">
    <property type="term" value="F:cardiolipin synthase (CMP-forming)"/>
    <property type="evidence" value="ECO:0007669"/>
    <property type="project" value="UniProtKB-EC"/>
</dbReference>
<evidence type="ECO:0000256" key="14">
    <source>
        <dbReference type="ARBA" id="ARBA00047433"/>
    </source>
</evidence>
<evidence type="ECO:0000256" key="1">
    <source>
        <dbReference type="ARBA" id="ARBA00004448"/>
    </source>
</evidence>
<evidence type="ECO:0000256" key="6">
    <source>
        <dbReference type="ARBA" id="ARBA00022792"/>
    </source>
</evidence>
<evidence type="ECO:0000256" key="13">
    <source>
        <dbReference type="ARBA" id="ARBA00039001"/>
    </source>
</evidence>
<reference evidence="16" key="1">
    <citation type="submission" date="2021-01" db="UniProtKB">
        <authorList>
            <consortium name="EnsemblMetazoa"/>
        </authorList>
    </citation>
    <scope>IDENTIFICATION</scope>
</reference>
<dbReference type="InterPro" id="IPR043130">
    <property type="entry name" value="CDP-OH_PTrfase_TM_dom"/>
</dbReference>
<dbReference type="InterPro" id="IPR050324">
    <property type="entry name" value="CDP-alcohol_PTase-I"/>
</dbReference>
<evidence type="ECO:0000256" key="2">
    <source>
        <dbReference type="ARBA" id="ARBA00010441"/>
    </source>
</evidence>
<dbReference type="CTD" id="43104"/>
<keyword evidence="6" id="KW-0999">Mitochondrion inner membrane</keyword>
<evidence type="ECO:0000256" key="15">
    <source>
        <dbReference type="SAM" id="Phobius"/>
    </source>
</evidence>
<dbReference type="InParanoid" id="A0A7M7JU18"/>
<dbReference type="RefSeq" id="XP_022657221.1">
    <property type="nucleotide sequence ID" value="XM_022801486.1"/>
</dbReference>
<name>A0A7M7JU18_VARDE</name>
<dbReference type="GO" id="GO:0005743">
    <property type="term" value="C:mitochondrial inner membrane"/>
    <property type="evidence" value="ECO:0007669"/>
    <property type="project" value="UniProtKB-SubCell"/>
</dbReference>
<keyword evidence="12" id="KW-1208">Phospholipid metabolism</keyword>
<dbReference type="RefSeq" id="XP_022657230.1">
    <property type="nucleotide sequence ID" value="XM_022801495.1"/>
</dbReference>
<protein>
    <recommendedName>
        <fullName evidence="13">cardiolipin synthase (CMP-forming)</fullName>
        <ecNumber evidence="13">2.7.8.41</ecNumber>
    </recommendedName>
</protein>
<keyword evidence="11" id="KW-0594">Phospholipid biosynthesis</keyword>
<dbReference type="EnsemblMetazoa" id="XM_022801492">
    <property type="protein sequence ID" value="XP_022657227"/>
    <property type="gene ID" value="LOC111248699"/>
</dbReference>
<dbReference type="Proteomes" id="UP000594260">
    <property type="component" value="Unplaced"/>
</dbReference>
<dbReference type="InterPro" id="IPR000462">
    <property type="entry name" value="CDP-OH_P_trans"/>
</dbReference>
<dbReference type="EnsemblMetazoa" id="XM_022801489">
    <property type="protein sequence ID" value="XP_022657224"/>
    <property type="gene ID" value="LOC111248699"/>
</dbReference>
<organism evidence="16 17">
    <name type="scientific">Varroa destructor</name>
    <name type="common">Honeybee mite</name>
    <dbReference type="NCBI Taxonomy" id="109461"/>
    <lineage>
        <taxon>Eukaryota</taxon>
        <taxon>Metazoa</taxon>
        <taxon>Ecdysozoa</taxon>
        <taxon>Arthropoda</taxon>
        <taxon>Chelicerata</taxon>
        <taxon>Arachnida</taxon>
        <taxon>Acari</taxon>
        <taxon>Parasitiformes</taxon>
        <taxon>Mesostigmata</taxon>
        <taxon>Gamasina</taxon>
        <taxon>Dermanyssoidea</taxon>
        <taxon>Varroidae</taxon>
        <taxon>Varroa</taxon>
    </lineage>
</organism>
<keyword evidence="4" id="KW-0808">Transferase</keyword>